<dbReference type="InterPro" id="IPR020841">
    <property type="entry name" value="PKS_Beta-ketoAc_synthase_dom"/>
</dbReference>
<dbReference type="Pfam" id="PF00109">
    <property type="entry name" value="ketoacyl-synt"/>
    <property type="match status" value="1"/>
</dbReference>
<gene>
    <name evidence="4" type="ORF">M422DRAFT_196002</name>
</gene>
<keyword evidence="2" id="KW-0597">Phosphoprotein</keyword>
<dbReference type="SMART" id="SM00825">
    <property type="entry name" value="PKS_KS"/>
    <property type="match status" value="1"/>
</dbReference>
<dbReference type="GO" id="GO:0006633">
    <property type="term" value="P:fatty acid biosynthetic process"/>
    <property type="evidence" value="ECO:0007669"/>
    <property type="project" value="TreeGrafter"/>
</dbReference>
<dbReference type="PANTHER" id="PTHR43775">
    <property type="entry name" value="FATTY ACID SYNTHASE"/>
    <property type="match status" value="1"/>
</dbReference>
<name>A0A0C9UE03_SPHS4</name>
<feature type="non-terminal residue" evidence="4">
    <location>
        <position position="1"/>
    </location>
</feature>
<dbReference type="InterPro" id="IPR050091">
    <property type="entry name" value="PKS_NRPS_Biosynth_Enz"/>
</dbReference>
<dbReference type="OrthoDB" id="329835at2759"/>
<organism evidence="4 5">
    <name type="scientific">Sphaerobolus stellatus (strain SS14)</name>
    <dbReference type="NCBI Taxonomy" id="990650"/>
    <lineage>
        <taxon>Eukaryota</taxon>
        <taxon>Fungi</taxon>
        <taxon>Dikarya</taxon>
        <taxon>Basidiomycota</taxon>
        <taxon>Agaricomycotina</taxon>
        <taxon>Agaricomycetes</taxon>
        <taxon>Phallomycetidae</taxon>
        <taxon>Geastrales</taxon>
        <taxon>Sphaerobolaceae</taxon>
        <taxon>Sphaerobolus</taxon>
    </lineage>
</organism>
<dbReference type="AlphaFoldDB" id="A0A0C9UE03"/>
<evidence type="ECO:0000313" key="5">
    <source>
        <dbReference type="Proteomes" id="UP000054279"/>
    </source>
</evidence>
<dbReference type="GO" id="GO:0004312">
    <property type="term" value="F:fatty acid synthase activity"/>
    <property type="evidence" value="ECO:0007669"/>
    <property type="project" value="TreeGrafter"/>
</dbReference>
<evidence type="ECO:0000256" key="1">
    <source>
        <dbReference type="ARBA" id="ARBA00022450"/>
    </source>
</evidence>
<evidence type="ECO:0000259" key="3">
    <source>
        <dbReference type="PROSITE" id="PS52004"/>
    </source>
</evidence>
<dbReference type="InterPro" id="IPR016039">
    <property type="entry name" value="Thiolase-like"/>
</dbReference>
<dbReference type="PANTHER" id="PTHR43775:SF37">
    <property type="entry name" value="SI:DKEY-61P9.11"/>
    <property type="match status" value="1"/>
</dbReference>
<dbReference type="InterPro" id="IPR014030">
    <property type="entry name" value="Ketoacyl_synth_N"/>
</dbReference>
<reference evidence="4 5" key="1">
    <citation type="submission" date="2014-06" db="EMBL/GenBank/DDBJ databases">
        <title>Evolutionary Origins and Diversification of the Mycorrhizal Mutualists.</title>
        <authorList>
            <consortium name="DOE Joint Genome Institute"/>
            <consortium name="Mycorrhizal Genomics Consortium"/>
            <person name="Kohler A."/>
            <person name="Kuo A."/>
            <person name="Nagy L.G."/>
            <person name="Floudas D."/>
            <person name="Copeland A."/>
            <person name="Barry K.W."/>
            <person name="Cichocki N."/>
            <person name="Veneault-Fourrey C."/>
            <person name="LaButti K."/>
            <person name="Lindquist E.A."/>
            <person name="Lipzen A."/>
            <person name="Lundell T."/>
            <person name="Morin E."/>
            <person name="Murat C."/>
            <person name="Riley R."/>
            <person name="Ohm R."/>
            <person name="Sun H."/>
            <person name="Tunlid A."/>
            <person name="Henrissat B."/>
            <person name="Grigoriev I.V."/>
            <person name="Hibbett D.S."/>
            <person name="Martin F."/>
        </authorList>
    </citation>
    <scope>NUCLEOTIDE SEQUENCE [LARGE SCALE GENOMIC DNA]</scope>
    <source>
        <strain evidence="4 5">SS14</strain>
    </source>
</reference>
<dbReference type="EMBL" id="KN837702">
    <property type="protein sequence ID" value="KIJ23375.1"/>
    <property type="molecule type" value="Genomic_DNA"/>
</dbReference>
<dbReference type="HOGENOM" id="CLU_000022_16_2_1"/>
<sequence>GISAELPSGTLSTRNYDYKEFFEFLLNKGESYETVLPERFNIDAWKGHNLGEIITQKGSFLKNLYQFNHVEFGITAADARAMALSTCKLVEHSLLSLLDAGIEYSGRNVGCYMSWVTFDIQSIADPIPRGIFAGYPYSIANKVSYHLDLVGPSFPTDTVCSSTVSALHLAVQVLRAGDCETVLIGGSKLNHRLVDWIQYCAGSLLSPDRKCKPFNASANG</sequence>
<dbReference type="Proteomes" id="UP000054279">
    <property type="component" value="Unassembled WGS sequence"/>
</dbReference>
<keyword evidence="1" id="KW-0596">Phosphopantetheine</keyword>
<feature type="domain" description="Ketosynthase family 3 (KS3)" evidence="3">
    <location>
        <begin position="1"/>
        <end position="220"/>
    </location>
</feature>
<dbReference type="SUPFAM" id="SSF53901">
    <property type="entry name" value="Thiolase-like"/>
    <property type="match status" value="1"/>
</dbReference>
<evidence type="ECO:0000313" key="4">
    <source>
        <dbReference type="EMBL" id="KIJ23375.1"/>
    </source>
</evidence>
<protein>
    <submittedName>
        <fullName evidence="4">Unplaced genomic scaffold SPHSTscaffold_627, whole genome shotgun sequence</fullName>
    </submittedName>
</protein>
<dbReference type="PROSITE" id="PS52004">
    <property type="entry name" value="KS3_2"/>
    <property type="match status" value="1"/>
</dbReference>
<keyword evidence="5" id="KW-1185">Reference proteome</keyword>
<proteinExistence type="predicted"/>
<dbReference type="Gene3D" id="3.40.47.10">
    <property type="match status" value="1"/>
</dbReference>
<evidence type="ECO:0000256" key="2">
    <source>
        <dbReference type="ARBA" id="ARBA00022553"/>
    </source>
</evidence>
<accession>A0A0C9UE03</accession>